<dbReference type="SUPFAM" id="SSF109925">
    <property type="entry name" value="Lissencephaly-1 protein (Lis-1, PAF-AH alpha) N-terminal domain"/>
    <property type="match status" value="1"/>
</dbReference>
<name>A0A9X0BTM6_9EURO</name>
<feature type="domain" description="PAC1-like LisH-like dimerisation" evidence="1">
    <location>
        <begin position="8"/>
        <end position="42"/>
    </location>
</feature>
<comment type="caution">
    <text evidence="2">The sequence shown here is derived from an EMBL/GenBank/DDBJ whole genome shotgun (WGS) entry which is preliminary data.</text>
</comment>
<evidence type="ECO:0000313" key="3">
    <source>
        <dbReference type="Proteomes" id="UP001147760"/>
    </source>
</evidence>
<reference evidence="2" key="1">
    <citation type="submission" date="2022-12" db="EMBL/GenBank/DDBJ databases">
        <authorList>
            <person name="Petersen C."/>
        </authorList>
    </citation>
    <scope>NUCLEOTIDE SEQUENCE</scope>
    <source>
        <strain evidence="2">IBT 17660</strain>
    </source>
</reference>
<dbReference type="OrthoDB" id="10264588at2759"/>
<reference evidence="2" key="2">
    <citation type="journal article" date="2023" name="IMA Fungus">
        <title>Comparative genomic study of the Penicillium genus elucidates a diverse pangenome and 15 lateral gene transfer events.</title>
        <authorList>
            <person name="Petersen C."/>
            <person name="Sorensen T."/>
            <person name="Nielsen M.R."/>
            <person name="Sondergaard T.E."/>
            <person name="Sorensen J.L."/>
            <person name="Fitzpatrick D.A."/>
            <person name="Frisvad J.C."/>
            <person name="Nielsen K.L."/>
        </authorList>
    </citation>
    <scope>NUCLEOTIDE SEQUENCE</scope>
    <source>
        <strain evidence="2">IBT 17660</strain>
    </source>
</reference>
<evidence type="ECO:0000313" key="2">
    <source>
        <dbReference type="EMBL" id="KAJ5483803.1"/>
    </source>
</evidence>
<protein>
    <recommendedName>
        <fullName evidence="1">PAC1-like LisH-like dimerisation domain-containing protein</fullName>
    </recommendedName>
</protein>
<evidence type="ECO:0000259" key="1">
    <source>
        <dbReference type="Pfam" id="PF24951"/>
    </source>
</evidence>
<sequence>MPSSLTPQQAGELNKSLIAYLSANGHAETLAAFRKESDFPDDRFDATAAKHYWPSNPATKPSKTSSTRPALLFSTVTQTSTIGFLNIRYARWSRIVIP</sequence>
<accession>A0A9X0BTM6</accession>
<keyword evidence="3" id="KW-1185">Reference proteome</keyword>
<proteinExistence type="predicted"/>
<dbReference type="Pfam" id="PF24951">
    <property type="entry name" value="LisH_PAC1"/>
    <property type="match status" value="1"/>
</dbReference>
<dbReference type="InterPro" id="IPR037190">
    <property type="entry name" value="LIS1_N"/>
</dbReference>
<dbReference type="EMBL" id="JAPWDO010000002">
    <property type="protein sequence ID" value="KAJ5483803.1"/>
    <property type="molecule type" value="Genomic_DNA"/>
</dbReference>
<dbReference type="AlphaFoldDB" id="A0A9X0BTM6"/>
<dbReference type="PROSITE" id="PS50896">
    <property type="entry name" value="LISH"/>
    <property type="match status" value="1"/>
</dbReference>
<dbReference type="Gene3D" id="1.20.960.30">
    <property type="match status" value="1"/>
</dbReference>
<dbReference type="InterPro" id="IPR006594">
    <property type="entry name" value="LisH"/>
</dbReference>
<organism evidence="2 3">
    <name type="scientific">Penicillium desertorum</name>
    <dbReference type="NCBI Taxonomy" id="1303715"/>
    <lineage>
        <taxon>Eukaryota</taxon>
        <taxon>Fungi</taxon>
        <taxon>Dikarya</taxon>
        <taxon>Ascomycota</taxon>
        <taxon>Pezizomycotina</taxon>
        <taxon>Eurotiomycetes</taxon>
        <taxon>Eurotiomycetidae</taxon>
        <taxon>Eurotiales</taxon>
        <taxon>Aspergillaceae</taxon>
        <taxon>Penicillium</taxon>
    </lineage>
</organism>
<gene>
    <name evidence="2" type="ORF">N7530_003049</name>
</gene>
<dbReference type="Proteomes" id="UP001147760">
    <property type="component" value="Unassembled WGS sequence"/>
</dbReference>
<dbReference type="InterPro" id="IPR056795">
    <property type="entry name" value="PAC1-like_LisH-like_dom"/>
</dbReference>